<reference evidence="2" key="1">
    <citation type="submission" date="2023-07" db="EMBL/GenBank/DDBJ databases">
        <title>Chromosome-level genome assembly of Artemia franciscana.</title>
        <authorList>
            <person name="Jo E."/>
        </authorList>
    </citation>
    <scope>NUCLEOTIDE SEQUENCE</scope>
    <source>
        <tissue evidence="2">Whole body</tissue>
    </source>
</reference>
<evidence type="ECO:0000256" key="1">
    <source>
        <dbReference type="SAM" id="Phobius"/>
    </source>
</evidence>
<dbReference type="AlphaFoldDB" id="A0AA88HRE3"/>
<keyword evidence="1" id="KW-1133">Transmembrane helix</keyword>
<gene>
    <name evidence="2" type="ORF">QYM36_009666</name>
</gene>
<sequence length="273" mass="31645">MSARLHDALSVVIKVVNHIKSKSLQDRLFREFCKQNVEEFEWLVLPTEVSIPFEVNVAEIELSLQEPLIELQSDEITRAKSKDEKYNIWKTTDVTTKYPLLCERKALSRYNPNKEIVIIQPKENLDESYSYSIDYEEAKNAAQSIRMNPSDGGSLHHRTLENPSYESENSEFETNIISAQEKSLAEEDDDVDAVGFYYDGVWSLFVLVLINSTVFPIIYGVNAMKGKYDNLPKWVYQIINFIEDVFLPFFGIQVVGQKKKGIRGKRQFKRKRD</sequence>
<organism evidence="2 3">
    <name type="scientific">Artemia franciscana</name>
    <name type="common">Brine shrimp</name>
    <name type="synonym">Artemia sanfranciscana</name>
    <dbReference type="NCBI Taxonomy" id="6661"/>
    <lineage>
        <taxon>Eukaryota</taxon>
        <taxon>Metazoa</taxon>
        <taxon>Ecdysozoa</taxon>
        <taxon>Arthropoda</taxon>
        <taxon>Crustacea</taxon>
        <taxon>Branchiopoda</taxon>
        <taxon>Anostraca</taxon>
        <taxon>Artemiidae</taxon>
        <taxon>Artemia</taxon>
    </lineage>
</organism>
<protein>
    <submittedName>
        <fullName evidence="2">Uncharacterized protein</fullName>
    </submittedName>
</protein>
<comment type="caution">
    <text evidence="2">The sequence shown here is derived from an EMBL/GenBank/DDBJ whole genome shotgun (WGS) entry which is preliminary data.</text>
</comment>
<name>A0AA88HRE3_ARTSF</name>
<keyword evidence="1" id="KW-0472">Membrane</keyword>
<keyword evidence="1" id="KW-0812">Transmembrane</keyword>
<proteinExistence type="predicted"/>
<evidence type="ECO:0000313" key="3">
    <source>
        <dbReference type="Proteomes" id="UP001187531"/>
    </source>
</evidence>
<evidence type="ECO:0000313" key="2">
    <source>
        <dbReference type="EMBL" id="KAK2713853.1"/>
    </source>
</evidence>
<feature type="non-terminal residue" evidence="2">
    <location>
        <position position="273"/>
    </location>
</feature>
<keyword evidence="3" id="KW-1185">Reference proteome</keyword>
<accession>A0AA88HRE3</accession>
<feature type="transmembrane region" description="Helical" evidence="1">
    <location>
        <begin position="234"/>
        <end position="256"/>
    </location>
</feature>
<feature type="transmembrane region" description="Helical" evidence="1">
    <location>
        <begin position="201"/>
        <end position="222"/>
    </location>
</feature>
<dbReference type="Proteomes" id="UP001187531">
    <property type="component" value="Unassembled WGS sequence"/>
</dbReference>
<dbReference type="EMBL" id="JAVRJZ010000014">
    <property type="protein sequence ID" value="KAK2713853.1"/>
    <property type="molecule type" value="Genomic_DNA"/>
</dbReference>